<dbReference type="Pfam" id="PF01320">
    <property type="entry name" value="Colicin_Pyocin"/>
    <property type="match status" value="1"/>
</dbReference>
<evidence type="ECO:0000313" key="3">
    <source>
        <dbReference type="EMBL" id="MIV66242.1"/>
    </source>
</evidence>
<proteinExistence type="inferred from homology"/>
<protein>
    <submittedName>
        <fullName evidence="3">Bacteriocin immunity protein</fullName>
    </submittedName>
</protein>
<evidence type="ECO:0000256" key="1">
    <source>
        <dbReference type="ARBA" id="ARBA00009346"/>
    </source>
</evidence>
<dbReference type="InterPro" id="IPR000290">
    <property type="entry name" value="Colicin_pyocin"/>
</dbReference>
<evidence type="ECO:0000256" key="2">
    <source>
        <dbReference type="ARBA" id="ARBA00023025"/>
    </source>
</evidence>
<sequence>MFNFKEKITDYTEMEFIDFLKEFSNPTK</sequence>
<dbReference type="GO" id="GO:0015643">
    <property type="term" value="F:toxic substance binding"/>
    <property type="evidence" value="ECO:0007669"/>
    <property type="project" value="InterPro"/>
</dbReference>
<dbReference type="SUPFAM" id="SSF47345">
    <property type="entry name" value="Colicin E immunity proteins"/>
    <property type="match status" value="1"/>
</dbReference>
<keyword evidence="2" id="KW-0079">Bacteriocin immunity</keyword>
<gene>
    <name evidence="3" type="ORF">BA086_25295</name>
</gene>
<dbReference type="AlphaFoldDB" id="A0A402XLF8"/>
<dbReference type="Proteomes" id="UP000885414">
    <property type="component" value="Unassembled WGS sequence"/>
</dbReference>
<reference evidence="3" key="1">
    <citation type="submission" date="2018-07" db="EMBL/GenBank/DDBJ databases">
        <authorList>
            <consortium name="GenomeTrakr network: Whole genome sequencing for foodborne pathogen traceback"/>
        </authorList>
    </citation>
    <scope>NUCLEOTIDE SEQUENCE [LARGE SCALE GENOMIC DNA]</scope>
    <source>
        <strain evidence="3">FDA00010322</strain>
    </source>
</reference>
<dbReference type="Gene3D" id="1.10.1200.20">
    <property type="entry name" value="Colicin E immunity protein"/>
    <property type="match status" value="1"/>
</dbReference>
<feature type="non-terminal residue" evidence="3">
    <location>
        <position position="28"/>
    </location>
</feature>
<accession>A0A402XLF8</accession>
<comment type="similarity">
    <text evidence="1">Belongs to the colicins ColE2/ColE8/ColE9 and pyocins S1/S2 family.</text>
</comment>
<name>A0A402XLF8_SALER</name>
<dbReference type="GO" id="GO:0030153">
    <property type="term" value="P:bacteriocin immunity"/>
    <property type="evidence" value="ECO:0007669"/>
    <property type="project" value="UniProtKB-KW"/>
</dbReference>
<organism evidence="3">
    <name type="scientific">Salmonella enterica</name>
    <name type="common">Salmonella choleraesuis</name>
    <dbReference type="NCBI Taxonomy" id="28901"/>
    <lineage>
        <taxon>Bacteria</taxon>
        <taxon>Pseudomonadati</taxon>
        <taxon>Pseudomonadota</taxon>
        <taxon>Gammaproteobacteria</taxon>
        <taxon>Enterobacterales</taxon>
        <taxon>Enterobacteriaceae</taxon>
        <taxon>Salmonella</taxon>
    </lineage>
</organism>
<dbReference type="InterPro" id="IPR035900">
    <property type="entry name" value="Colicin_E_sf"/>
</dbReference>
<comment type="caution">
    <text evidence="3">The sequence shown here is derived from an EMBL/GenBank/DDBJ whole genome shotgun (WGS) entry which is preliminary data.</text>
</comment>
<dbReference type="EMBL" id="RSUZ01000068">
    <property type="protein sequence ID" value="MIV66242.1"/>
    <property type="molecule type" value="Genomic_DNA"/>
</dbReference>